<evidence type="ECO:0000256" key="10">
    <source>
        <dbReference type="PIRSR" id="PIRSR634016-4"/>
    </source>
</evidence>
<dbReference type="GO" id="GO:0016020">
    <property type="term" value="C:membrane"/>
    <property type="evidence" value="ECO:0007669"/>
    <property type="project" value="TreeGrafter"/>
</dbReference>
<dbReference type="InterPro" id="IPR045357">
    <property type="entry name" value="Aminopeptidase_N-like_N"/>
</dbReference>
<feature type="binding site" evidence="9">
    <location>
        <position position="217"/>
    </location>
    <ligand>
        <name>Zn(2+)</name>
        <dbReference type="ChEBI" id="CHEBI:29105"/>
        <note>catalytic</note>
    </ligand>
</feature>
<evidence type="ECO:0000256" key="2">
    <source>
        <dbReference type="ARBA" id="ARBA00022438"/>
    </source>
</evidence>
<proteinExistence type="inferred from homology"/>
<dbReference type="GO" id="GO:0006508">
    <property type="term" value="P:proteolysis"/>
    <property type="evidence" value="ECO:0007669"/>
    <property type="project" value="UniProtKB-KW"/>
</dbReference>
<feature type="binding site" evidence="9">
    <location>
        <position position="240"/>
    </location>
    <ligand>
        <name>Zn(2+)</name>
        <dbReference type="ChEBI" id="CHEBI:29105"/>
        <note>catalytic</note>
    </ligand>
</feature>
<feature type="compositionally biased region" description="Low complexity" evidence="12">
    <location>
        <begin position="476"/>
        <end position="494"/>
    </location>
</feature>
<dbReference type="Pfam" id="PF17900">
    <property type="entry name" value="Peptidase_M1_N"/>
    <property type="match status" value="1"/>
</dbReference>
<feature type="region of interest" description="Disordered" evidence="12">
    <location>
        <begin position="470"/>
        <end position="498"/>
    </location>
</feature>
<gene>
    <name evidence="15" type="ORF">JKP88DRAFT_351206</name>
</gene>
<evidence type="ECO:0000256" key="4">
    <source>
        <dbReference type="ARBA" id="ARBA00022723"/>
    </source>
</evidence>
<evidence type="ECO:0000256" key="3">
    <source>
        <dbReference type="ARBA" id="ARBA00022670"/>
    </source>
</evidence>
<dbReference type="PRINTS" id="PR00756">
    <property type="entry name" value="ALADIPTASE"/>
</dbReference>
<dbReference type="GO" id="GO:0043171">
    <property type="term" value="P:peptide catabolic process"/>
    <property type="evidence" value="ECO:0007669"/>
    <property type="project" value="TreeGrafter"/>
</dbReference>
<keyword evidence="2 11" id="KW-0031">Aminopeptidase</keyword>
<comment type="similarity">
    <text evidence="1 11">Belongs to the peptidase M1 family.</text>
</comment>
<keyword evidence="7 11" id="KW-0482">Metalloprotease</keyword>
<dbReference type="EMBL" id="JAFCMP010000540">
    <property type="protein sequence ID" value="KAG5176146.1"/>
    <property type="molecule type" value="Genomic_DNA"/>
</dbReference>
<feature type="domain" description="Aminopeptidase N-like N-terminal" evidence="14">
    <location>
        <begin position="16"/>
        <end position="132"/>
    </location>
</feature>
<dbReference type="InterPro" id="IPR034016">
    <property type="entry name" value="M1_APN-typ"/>
</dbReference>
<accession>A0A835YII6</accession>
<evidence type="ECO:0000313" key="15">
    <source>
        <dbReference type="EMBL" id="KAG5176146.1"/>
    </source>
</evidence>
<feature type="region of interest" description="Disordered" evidence="12">
    <location>
        <begin position="417"/>
        <end position="444"/>
    </location>
</feature>
<evidence type="ECO:0000256" key="8">
    <source>
        <dbReference type="PIRSR" id="PIRSR634016-1"/>
    </source>
</evidence>
<dbReference type="AlphaFoldDB" id="A0A835YII6"/>
<keyword evidence="5 11" id="KW-0378">Hydrolase</keyword>
<dbReference type="SUPFAM" id="SSF63737">
    <property type="entry name" value="Leukotriene A4 hydrolase N-terminal domain"/>
    <property type="match status" value="1"/>
</dbReference>
<dbReference type="CDD" id="cd09601">
    <property type="entry name" value="M1_APN-Q_like"/>
    <property type="match status" value="1"/>
</dbReference>
<dbReference type="InterPro" id="IPR001930">
    <property type="entry name" value="Peptidase_M1"/>
</dbReference>
<evidence type="ECO:0000256" key="7">
    <source>
        <dbReference type="ARBA" id="ARBA00023049"/>
    </source>
</evidence>
<comment type="cofactor">
    <cofactor evidence="9 11">
        <name>Zn(2+)</name>
        <dbReference type="ChEBI" id="CHEBI:29105"/>
    </cofactor>
    <text evidence="9 11">Binds 1 zinc ion per subunit.</text>
</comment>
<reference evidence="15" key="1">
    <citation type="submission" date="2021-02" db="EMBL/GenBank/DDBJ databases">
        <title>First Annotated Genome of the Yellow-green Alga Tribonema minus.</title>
        <authorList>
            <person name="Mahan K.M."/>
        </authorList>
    </citation>
    <scope>NUCLEOTIDE SEQUENCE</scope>
    <source>
        <strain evidence="15">UTEX B ZZ1240</strain>
    </source>
</reference>
<feature type="domain" description="Peptidase M1 membrane alanine aminopeptidase" evidence="13">
    <location>
        <begin position="145"/>
        <end position="385"/>
    </location>
</feature>
<dbReference type="GO" id="GO:0008270">
    <property type="term" value="F:zinc ion binding"/>
    <property type="evidence" value="ECO:0007669"/>
    <property type="project" value="UniProtKB-UniRule"/>
</dbReference>
<keyword evidence="16" id="KW-1185">Reference proteome</keyword>
<evidence type="ECO:0000259" key="14">
    <source>
        <dbReference type="Pfam" id="PF17900"/>
    </source>
</evidence>
<name>A0A835YII6_9STRA</name>
<dbReference type="GO" id="GO:0005615">
    <property type="term" value="C:extracellular space"/>
    <property type="evidence" value="ECO:0007669"/>
    <property type="project" value="TreeGrafter"/>
</dbReference>
<sequence length="764" mass="82532">MAHYFTCNVVFKQQQQQPQQQQDLATNTDACSHCDLIVELAFRGVINDSGFEGLHFIPPDRPAGGKLLCSHMEPAHCRKVFPCLDLPHMKAIFELQLAGVPEGAVAVSNTPVRKEGGGRVTFEPTPLMSTYLLGKWCMDVEDARYALELTRAAFEFFSALFEGAPYPLNKLDLICVPAMRGIGMENYGAITLRQDFMLLHADAAFARRRRAARLVCHEVSHQWYGNLATPRSFDDLWLKEGLARYFEFVALDALEPSYGVWSHYVDELLFPDAVMFEALMADAQPDSHPVAQQHRGHLASVLLSFDTITYGKGASLLRMLALHIGHDVFMDGMRRLLHRHHFGSVTQDDLWSALQHALDAARVSSGGDNSAASELTDVKALMDGWLTRRHFPAVVATLRPGGQLHLRQYCFRLYDDEGPSPPEHHHHQPPLAPPATPPAQQDPPWHIPLQVAIVHNGRRHTRRAVMTSREMTLDLSSSSSSSSSASGSSSSSSAQPEEQGLVLNAARAGFFVSQYGDASTWRAALRAAAAPAARGGATEVEALGLVHDVLMTMMQGVHTHAAVGDAHAANASAARLLPLQRLQSLERALTRDDDARGAAWFAARRTLWDLRVAIAAQRVSARRLSALRAPATAAAAHARAAVSTAASRAPAAVSTDAGGAAVAAGGRGTDDDSGQTAVVLEGVAGGGGGSEGVEGGDWEACDAAGDLRELHREVQALAEVYEAELRGGWSKADGRLQNLRPLLTRIEELLQRTPGHASSIATAT</sequence>
<dbReference type="InterPro" id="IPR027268">
    <property type="entry name" value="Peptidase_M4/M1_CTD_sf"/>
</dbReference>
<keyword evidence="6 9" id="KW-0862">Zinc</keyword>
<keyword evidence="3 11" id="KW-0645">Protease</keyword>
<dbReference type="PANTHER" id="PTHR11533">
    <property type="entry name" value="PROTEASE M1 ZINC METALLOPROTEASE"/>
    <property type="match status" value="1"/>
</dbReference>
<dbReference type="InterPro" id="IPR050344">
    <property type="entry name" value="Peptidase_M1_aminopeptidases"/>
</dbReference>
<dbReference type="OrthoDB" id="10031169at2759"/>
<evidence type="ECO:0000256" key="5">
    <source>
        <dbReference type="ARBA" id="ARBA00022801"/>
    </source>
</evidence>
<dbReference type="Proteomes" id="UP000664859">
    <property type="component" value="Unassembled WGS sequence"/>
</dbReference>
<feature type="compositionally biased region" description="Pro residues" evidence="12">
    <location>
        <begin position="430"/>
        <end position="441"/>
    </location>
</feature>
<evidence type="ECO:0000313" key="16">
    <source>
        <dbReference type="Proteomes" id="UP000664859"/>
    </source>
</evidence>
<comment type="caution">
    <text evidence="15">The sequence shown here is derived from an EMBL/GenBank/DDBJ whole genome shotgun (WGS) entry which is preliminary data.</text>
</comment>
<dbReference type="PANTHER" id="PTHR11533:SF174">
    <property type="entry name" value="PUROMYCIN-SENSITIVE AMINOPEPTIDASE-RELATED"/>
    <property type="match status" value="1"/>
</dbReference>
<protein>
    <recommendedName>
        <fullName evidence="11">Aminopeptidase</fullName>
        <ecNumber evidence="11">3.4.11.-</ecNumber>
    </recommendedName>
</protein>
<evidence type="ECO:0000256" key="11">
    <source>
        <dbReference type="RuleBase" id="RU364040"/>
    </source>
</evidence>
<dbReference type="GO" id="GO:0042277">
    <property type="term" value="F:peptide binding"/>
    <property type="evidence" value="ECO:0007669"/>
    <property type="project" value="TreeGrafter"/>
</dbReference>
<dbReference type="InterPro" id="IPR042097">
    <property type="entry name" value="Aminopeptidase_N-like_N_sf"/>
</dbReference>
<dbReference type="GO" id="GO:0070006">
    <property type="term" value="F:metalloaminopeptidase activity"/>
    <property type="evidence" value="ECO:0007669"/>
    <property type="project" value="TreeGrafter"/>
</dbReference>
<keyword evidence="4 9" id="KW-0479">Metal-binding</keyword>
<dbReference type="Gene3D" id="1.10.390.10">
    <property type="entry name" value="Neutral Protease Domain 2"/>
    <property type="match status" value="1"/>
</dbReference>
<dbReference type="SUPFAM" id="SSF55486">
    <property type="entry name" value="Metalloproteases ('zincins'), catalytic domain"/>
    <property type="match status" value="1"/>
</dbReference>
<feature type="binding site" evidence="9">
    <location>
        <position position="221"/>
    </location>
    <ligand>
        <name>Zn(2+)</name>
        <dbReference type="ChEBI" id="CHEBI:29105"/>
        <note>catalytic</note>
    </ligand>
</feature>
<dbReference type="InterPro" id="IPR014782">
    <property type="entry name" value="Peptidase_M1_dom"/>
</dbReference>
<evidence type="ECO:0000256" key="6">
    <source>
        <dbReference type="ARBA" id="ARBA00022833"/>
    </source>
</evidence>
<evidence type="ECO:0000256" key="9">
    <source>
        <dbReference type="PIRSR" id="PIRSR634016-3"/>
    </source>
</evidence>
<feature type="active site" description="Proton acceptor" evidence="8">
    <location>
        <position position="218"/>
    </location>
</feature>
<dbReference type="GO" id="GO:0005737">
    <property type="term" value="C:cytoplasm"/>
    <property type="evidence" value="ECO:0007669"/>
    <property type="project" value="TreeGrafter"/>
</dbReference>
<dbReference type="EC" id="3.4.11.-" evidence="11"/>
<organism evidence="15 16">
    <name type="scientific">Tribonema minus</name>
    <dbReference type="NCBI Taxonomy" id="303371"/>
    <lineage>
        <taxon>Eukaryota</taxon>
        <taxon>Sar</taxon>
        <taxon>Stramenopiles</taxon>
        <taxon>Ochrophyta</taxon>
        <taxon>PX clade</taxon>
        <taxon>Xanthophyceae</taxon>
        <taxon>Tribonematales</taxon>
        <taxon>Tribonemataceae</taxon>
        <taxon>Tribonema</taxon>
    </lineage>
</organism>
<evidence type="ECO:0000259" key="13">
    <source>
        <dbReference type="Pfam" id="PF01433"/>
    </source>
</evidence>
<dbReference type="Gene3D" id="2.60.40.1730">
    <property type="entry name" value="tricorn interacting facor f3 domain"/>
    <property type="match status" value="1"/>
</dbReference>
<evidence type="ECO:0000256" key="12">
    <source>
        <dbReference type="SAM" id="MobiDB-lite"/>
    </source>
</evidence>
<dbReference type="Pfam" id="PF01433">
    <property type="entry name" value="Peptidase_M1"/>
    <property type="match status" value="1"/>
</dbReference>
<evidence type="ECO:0000256" key="1">
    <source>
        <dbReference type="ARBA" id="ARBA00010136"/>
    </source>
</evidence>
<feature type="site" description="Transition state stabilizer" evidence="10">
    <location>
        <position position="310"/>
    </location>
</feature>